<dbReference type="STRING" id="1817821.A2717_01020"/>
<dbReference type="GO" id="GO:0005886">
    <property type="term" value="C:plasma membrane"/>
    <property type="evidence" value="ECO:0007669"/>
    <property type="project" value="UniProtKB-SubCell"/>
</dbReference>
<dbReference type="InterPro" id="IPR026015">
    <property type="entry name" value="ATP_synth_OSCP/delta_N_sf"/>
</dbReference>
<dbReference type="Pfam" id="PF00213">
    <property type="entry name" value="OSCP"/>
    <property type="match status" value="1"/>
</dbReference>
<name>A0A1F5N914_9BACT</name>
<dbReference type="PROSITE" id="PS00389">
    <property type="entry name" value="ATPASE_DELTA"/>
    <property type="match status" value="1"/>
</dbReference>
<proteinExistence type="inferred from homology"/>
<protein>
    <recommendedName>
        <fullName evidence="7">ATP synthase subunit delta</fullName>
    </recommendedName>
    <alternativeName>
        <fullName evidence="7">ATP synthase F(1) sector subunit delta</fullName>
    </alternativeName>
    <alternativeName>
        <fullName evidence="7">F-type ATPase subunit delta</fullName>
        <shortName evidence="7">F-ATPase subunit delta</shortName>
    </alternativeName>
</protein>
<gene>
    <name evidence="7" type="primary">atpH</name>
    <name evidence="8" type="ORF">A2717_01020</name>
</gene>
<dbReference type="InterPro" id="IPR020781">
    <property type="entry name" value="ATPase_OSCP/d_CS"/>
</dbReference>
<keyword evidence="7" id="KW-1003">Cell membrane</keyword>
<evidence type="ECO:0000256" key="2">
    <source>
        <dbReference type="ARBA" id="ARBA00022448"/>
    </source>
</evidence>
<keyword evidence="2 7" id="KW-0813">Transport</keyword>
<dbReference type="EMBL" id="MFEH01000001">
    <property type="protein sequence ID" value="OGE74119.1"/>
    <property type="molecule type" value="Genomic_DNA"/>
</dbReference>
<evidence type="ECO:0000256" key="1">
    <source>
        <dbReference type="ARBA" id="ARBA00004370"/>
    </source>
</evidence>
<dbReference type="InterPro" id="IPR000711">
    <property type="entry name" value="ATPase_OSCP/dsu"/>
</dbReference>
<evidence type="ECO:0000256" key="6">
    <source>
        <dbReference type="ARBA" id="ARBA00023310"/>
    </source>
</evidence>
<evidence type="ECO:0000313" key="8">
    <source>
        <dbReference type="EMBL" id="OGE74119.1"/>
    </source>
</evidence>
<comment type="function">
    <text evidence="7">F(1)F(0) ATP synthase produces ATP from ADP in the presence of a proton or sodium gradient. F-type ATPases consist of two structural domains, F(1) containing the extramembraneous catalytic core and F(0) containing the membrane proton channel, linked together by a central stalk and a peripheral stalk. During catalysis, ATP synthesis in the catalytic domain of F(1) is coupled via a rotary mechanism of the central stalk subunits to proton translocation.</text>
</comment>
<keyword evidence="4 7" id="KW-0406">Ion transport</keyword>
<evidence type="ECO:0000256" key="5">
    <source>
        <dbReference type="ARBA" id="ARBA00023136"/>
    </source>
</evidence>
<keyword evidence="5 7" id="KW-0472">Membrane</keyword>
<keyword evidence="3 7" id="KW-0375">Hydrogen ion transport</keyword>
<dbReference type="HAMAP" id="MF_01416">
    <property type="entry name" value="ATP_synth_delta_bact"/>
    <property type="match status" value="1"/>
</dbReference>
<accession>A0A1F5N914</accession>
<dbReference type="PANTHER" id="PTHR11910">
    <property type="entry name" value="ATP SYNTHASE DELTA CHAIN"/>
    <property type="match status" value="1"/>
</dbReference>
<dbReference type="GO" id="GO:0045259">
    <property type="term" value="C:proton-transporting ATP synthase complex"/>
    <property type="evidence" value="ECO:0007669"/>
    <property type="project" value="UniProtKB-KW"/>
</dbReference>
<organism evidence="8 9">
    <name type="scientific">Candidatus Doudnabacteria bacterium RIFCSPHIGHO2_01_FULL_41_86</name>
    <dbReference type="NCBI Taxonomy" id="1817821"/>
    <lineage>
        <taxon>Bacteria</taxon>
        <taxon>Candidatus Doudnaibacteriota</taxon>
    </lineage>
</organism>
<evidence type="ECO:0000256" key="4">
    <source>
        <dbReference type="ARBA" id="ARBA00023065"/>
    </source>
</evidence>
<dbReference type="AlphaFoldDB" id="A0A1F5N914"/>
<comment type="caution">
    <text evidence="8">The sequence shown here is derived from an EMBL/GenBank/DDBJ whole genome shotgun (WGS) entry which is preliminary data.</text>
</comment>
<sequence>MKFTAKQYAQALLEAIEATKEHDQILDNFVKVLAENNDLRMFEEIAEEFHKQDLNRKGIKQVEVTSAAPINKENEHEIIKELNKIVKGDLEIKKKVDENLIGGVIIQVEDQMIDASIKSNLEQLKKDLIQ</sequence>
<dbReference type="NCBIfam" id="TIGR01145">
    <property type="entry name" value="ATP_synt_delta"/>
    <property type="match status" value="1"/>
</dbReference>
<dbReference type="Proteomes" id="UP000177610">
    <property type="component" value="Unassembled WGS sequence"/>
</dbReference>
<comment type="similarity">
    <text evidence="7">Belongs to the ATPase delta chain family.</text>
</comment>
<dbReference type="SUPFAM" id="SSF47928">
    <property type="entry name" value="N-terminal domain of the delta subunit of the F1F0-ATP synthase"/>
    <property type="match status" value="1"/>
</dbReference>
<keyword evidence="6 7" id="KW-0066">ATP synthesis</keyword>
<comment type="subcellular location">
    <subcellularLocation>
        <location evidence="7">Cell membrane</location>
        <topology evidence="7">Peripheral membrane protein</topology>
    </subcellularLocation>
    <subcellularLocation>
        <location evidence="1">Membrane</location>
    </subcellularLocation>
</comment>
<evidence type="ECO:0000256" key="3">
    <source>
        <dbReference type="ARBA" id="ARBA00022781"/>
    </source>
</evidence>
<evidence type="ECO:0000313" key="9">
    <source>
        <dbReference type="Proteomes" id="UP000177610"/>
    </source>
</evidence>
<reference evidence="8 9" key="1">
    <citation type="journal article" date="2016" name="Nat. Commun.">
        <title>Thousands of microbial genomes shed light on interconnected biogeochemical processes in an aquifer system.</title>
        <authorList>
            <person name="Anantharaman K."/>
            <person name="Brown C.T."/>
            <person name="Hug L.A."/>
            <person name="Sharon I."/>
            <person name="Castelle C.J."/>
            <person name="Probst A.J."/>
            <person name="Thomas B.C."/>
            <person name="Singh A."/>
            <person name="Wilkins M.J."/>
            <person name="Karaoz U."/>
            <person name="Brodie E.L."/>
            <person name="Williams K.H."/>
            <person name="Hubbard S.S."/>
            <person name="Banfield J.F."/>
        </authorList>
    </citation>
    <scope>NUCLEOTIDE SEQUENCE [LARGE SCALE GENOMIC DNA]</scope>
</reference>
<evidence type="ECO:0000256" key="7">
    <source>
        <dbReference type="HAMAP-Rule" id="MF_01416"/>
    </source>
</evidence>
<keyword evidence="7" id="KW-0139">CF(1)</keyword>
<comment type="function">
    <text evidence="7">This protein is part of the stalk that links CF(0) to CF(1). It either transmits conformational changes from CF(0) to CF(1) or is implicated in proton conduction.</text>
</comment>
<dbReference type="GO" id="GO:0046933">
    <property type="term" value="F:proton-transporting ATP synthase activity, rotational mechanism"/>
    <property type="evidence" value="ECO:0007669"/>
    <property type="project" value="UniProtKB-UniRule"/>
</dbReference>